<dbReference type="Pfam" id="PF13416">
    <property type="entry name" value="SBP_bac_8"/>
    <property type="match status" value="1"/>
</dbReference>
<sequence>MKWKKKMTILLSIVLIIGTMTGCSNTGKEKKEKEVAMGRYMEQTIDMPKAVQSGDEIAFLMKINPEGKLEIYSVPMKPKEGESSIKYTLDSNNSWTRSVPKWLNENELGDPKGGVSDVSYAPDGTMYAIWTKNINDDKVKVKLLKSTDGEKAEELDFKEYKKDVGYNRRPDAIEVLKDGSILLNFYGKWSVYKDGKVTSSFELGDYTYAMNGSTILGMNAKQDGCIQVDVTTGKTISEIPFVSKSSNGAFTADKEGNWEMVSNTGIHRMTKNGNCWETILDGALASMSMPSMSPNSIVSGEKDDYYVMYESGGNGFRQIKHYIYDKNVPTTPSKTLSIVSLEDNMTVRQAISDFQHQNQDVKVDYKVLMSEDDGTTASDYIKKINTELLAGKGSDIILLDGLPVDSYIEKGVLADLSNIINPLIKKKEVNKNIIENSKKNGKIYSIPLKYSVTFAFGDKEAVSATKSIKDLGTYAKNSAKTPIFGEGVINKDLITKLYKYYSNDMIKDNNIDKDVLTEFLKETKIIADQSKSKSGKLDEESIWQENMMNEEKSLMLYDKTSLLGLTDISDMYCIFAPLKVLDITKGDYDTIDGKYIPSGFLGINNASSQKKLAAKFIKELYSEKVQKAELGDGFPVNIKALENYELAYDDFILTTTNGLEVTQPSKEKMQKILELCRSVTTPIAIDQTLLDMIETEAEAYIGGNADLDSTVNKIMEKTKAYLNE</sequence>
<protein>
    <recommendedName>
        <fullName evidence="4">Extracellular solute-binding protein</fullName>
    </recommendedName>
</protein>
<dbReference type="Gene3D" id="3.40.190.10">
    <property type="entry name" value="Periplasmic binding protein-like II"/>
    <property type="match status" value="1"/>
</dbReference>
<organism evidence="2 3">
    <name type="scientific">Anaeromicropila herbilytica</name>
    <dbReference type="NCBI Taxonomy" id="2785025"/>
    <lineage>
        <taxon>Bacteria</taxon>
        <taxon>Bacillati</taxon>
        <taxon>Bacillota</taxon>
        <taxon>Clostridia</taxon>
        <taxon>Lachnospirales</taxon>
        <taxon>Lachnospiraceae</taxon>
        <taxon>Anaeromicropila</taxon>
    </lineage>
</organism>
<dbReference type="SUPFAM" id="SSF53850">
    <property type="entry name" value="Periplasmic binding protein-like II"/>
    <property type="match status" value="1"/>
</dbReference>
<keyword evidence="3" id="KW-1185">Reference proteome</keyword>
<dbReference type="AlphaFoldDB" id="A0A7R7EJC9"/>
<dbReference type="KEGG" id="ahb:bsdtb5_15000"/>
<name>A0A7R7EJC9_9FIRM</name>
<accession>A0A7R7EJC9</accession>
<dbReference type="Proteomes" id="UP000595897">
    <property type="component" value="Chromosome"/>
</dbReference>
<dbReference type="InterPro" id="IPR006059">
    <property type="entry name" value="SBP"/>
</dbReference>
<dbReference type="EMBL" id="AP024169">
    <property type="protein sequence ID" value="BCN30205.1"/>
    <property type="molecule type" value="Genomic_DNA"/>
</dbReference>
<reference evidence="2 3" key="1">
    <citation type="submission" date="2020-11" db="EMBL/GenBank/DDBJ databases">
        <title>Draft genome sequencing of a Lachnospiraceae strain isolated from anoxic soil subjected to BSD treatment.</title>
        <authorList>
            <person name="Uek A."/>
            <person name="Tonouchi A."/>
        </authorList>
    </citation>
    <scope>NUCLEOTIDE SEQUENCE [LARGE SCALE GENOMIC DNA]</scope>
    <source>
        <strain evidence="2 3">TB5</strain>
    </source>
</reference>
<evidence type="ECO:0000256" key="1">
    <source>
        <dbReference type="SAM" id="SignalP"/>
    </source>
</evidence>
<evidence type="ECO:0008006" key="4">
    <source>
        <dbReference type="Google" id="ProtNLM"/>
    </source>
</evidence>
<feature type="chain" id="PRO_5038669433" description="Extracellular solute-binding protein" evidence="1">
    <location>
        <begin position="23"/>
        <end position="724"/>
    </location>
</feature>
<proteinExistence type="predicted"/>
<gene>
    <name evidence="2" type="ORF">bsdtb5_15000</name>
</gene>
<keyword evidence="1" id="KW-0732">Signal</keyword>
<feature type="signal peptide" evidence="1">
    <location>
        <begin position="1"/>
        <end position="22"/>
    </location>
</feature>
<evidence type="ECO:0000313" key="3">
    <source>
        <dbReference type="Proteomes" id="UP000595897"/>
    </source>
</evidence>
<evidence type="ECO:0000313" key="2">
    <source>
        <dbReference type="EMBL" id="BCN30205.1"/>
    </source>
</evidence>
<dbReference type="RefSeq" id="WP_271715444.1">
    <property type="nucleotide sequence ID" value="NZ_AP024169.1"/>
</dbReference>
<dbReference type="PROSITE" id="PS51257">
    <property type="entry name" value="PROKAR_LIPOPROTEIN"/>
    <property type="match status" value="1"/>
</dbReference>